<dbReference type="Gene3D" id="3.40.120.10">
    <property type="entry name" value="Alpha-D-Glucose-1,6-Bisphosphate, subunit A, domain 3"/>
    <property type="match status" value="1"/>
</dbReference>
<dbReference type="SUPFAM" id="SSF53738">
    <property type="entry name" value="Phosphoglucomutase, first 3 domains"/>
    <property type="match status" value="1"/>
</dbReference>
<dbReference type="AlphaFoldDB" id="A0A382YTP2"/>
<dbReference type="InterPro" id="IPR016055">
    <property type="entry name" value="A-D-PHexomutase_a/b/a-I/II/III"/>
</dbReference>
<feature type="non-terminal residue" evidence="3">
    <location>
        <position position="1"/>
    </location>
</feature>
<dbReference type="Pfam" id="PF02878">
    <property type="entry name" value="PGM_PMM_I"/>
    <property type="match status" value="1"/>
</dbReference>
<organism evidence="3">
    <name type="scientific">marine metagenome</name>
    <dbReference type="NCBI Taxonomy" id="408172"/>
    <lineage>
        <taxon>unclassified sequences</taxon>
        <taxon>metagenomes</taxon>
        <taxon>ecological metagenomes</taxon>
    </lineage>
</organism>
<dbReference type="EMBL" id="UINC01178353">
    <property type="protein sequence ID" value="SVD86460.1"/>
    <property type="molecule type" value="Genomic_DNA"/>
</dbReference>
<name>A0A382YTP2_9ZZZZ</name>
<dbReference type="InterPro" id="IPR005844">
    <property type="entry name" value="A-D-PHexomutase_a/b/a-I"/>
</dbReference>
<evidence type="ECO:0000259" key="2">
    <source>
        <dbReference type="Pfam" id="PF02878"/>
    </source>
</evidence>
<evidence type="ECO:0000313" key="3">
    <source>
        <dbReference type="EMBL" id="SVD86460.1"/>
    </source>
</evidence>
<protein>
    <recommendedName>
        <fullName evidence="2">Alpha-D-phosphohexomutase alpha/beta/alpha domain-containing protein</fullName>
    </recommendedName>
</protein>
<evidence type="ECO:0000256" key="1">
    <source>
        <dbReference type="ARBA" id="ARBA00010231"/>
    </source>
</evidence>
<feature type="non-terminal residue" evidence="3">
    <location>
        <position position="51"/>
    </location>
</feature>
<comment type="similarity">
    <text evidence="1">Belongs to the phosphohexose mutase family.</text>
</comment>
<gene>
    <name evidence="3" type="ORF">METZ01_LOCUS439314</name>
</gene>
<accession>A0A382YTP2</accession>
<dbReference type="GO" id="GO:0005975">
    <property type="term" value="P:carbohydrate metabolic process"/>
    <property type="evidence" value="ECO:0007669"/>
    <property type="project" value="InterPro"/>
</dbReference>
<reference evidence="3" key="1">
    <citation type="submission" date="2018-05" db="EMBL/GenBank/DDBJ databases">
        <authorList>
            <person name="Lanie J.A."/>
            <person name="Ng W.-L."/>
            <person name="Kazmierczak K.M."/>
            <person name="Andrzejewski T.M."/>
            <person name="Davidsen T.M."/>
            <person name="Wayne K.J."/>
            <person name="Tettelin H."/>
            <person name="Glass J.I."/>
            <person name="Rusch D."/>
            <person name="Podicherti R."/>
            <person name="Tsui H.-C.T."/>
            <person name="Winkler M.E."/>
        </authorList>
    </citation>
    <scope>NUCLEOTIDE SEQUENCE</scope>
</reference>
<proteinExistence type="inferred from homology"/>
<sequence>VAQATADYFQRQQTRTTKKLIVIGFDRRFLSNEFAETVAEVLAGNGYKVVL</sequence>
<feature type="domain" description="Alpha-D-phosphohexomutase alpha/beta/alpha" evidence="2">
    <location>
        <begin position="1"/>
        <end position="50"/>
    </location>
</feature>
<dbReference type="GO" id="GO:0016868">
    <property type="term" value="F:intramolecular phosphotransferase activity"/>
    <property type="evidence" value="ECO:0007669"/>
    <property type="project" value="InterPro"/>
</dbReference>